<comment type="caution">
    <text evidence="2">The sequence shown here is derived from an EMBL/GenBank/DDBJ whole genome shotgun (WGS) entry which is preliminary data.</text>
</comment>
<feature type="transmembrane region" description="Helical" evidence="1">
    <location>
        <begin position="12"/>
        <end position="34"/>
    </location>
</feature>
<feature type="transmembrane region" description="Helical" evidence="1">
    <location>
        <begin position="79"/>
        <end position="99"/>
    </location>
</feature>
<accession>X0WG35</accession>
<protein>
    <submittedName>
        <fullName evidence="2">Uncharacterized protein</fullName>
    </submittedName>
</protein>
<organism evidence="2">
    <name type="scientific">marine sediment metagenome</name>
    <dbReference type="NCBI Taxonomy" id="412755"/>
    <lineage>
        <taxon>unclassified sequences</taxon>
        <taxon>metagenomes</taxon>
        <taxon>ecological metagenomes</taxon>
    </lineage>
</organism>
<proteinExistence type="predicted"/>
<keyword evidence="1" id="KW-0812">Transmembrane</keyword>
<feature type="transmembrane region" description="Helical" evidence="1">
    <location>
        <begin position="111"/>
        <end position="129"/>
    </location>
</feature>
<dbReference type="EMBL" id="BARS01030467">
    <property type="protein sequence ID" value="GAG22152.1"/>
    <property type="molecule type" value="Genomic_DNA"/>
</dbReference>
<sequence length="141" mass="15180">MAVKKETTVNPLILNSLYIIAAIIGVLAIILALAQLNDSPIPFISGNREAFYALAIIGFASCSFAMYASGELYGWLDPIHILATVIGVLLMVLVGAVFFQIQLPFVSDDQTAFLVLAVLILVKLVITNGQRILDLAGILYN</sequence>
<keyword evidence="1" id="KW-0472">Membrane</keyword>
<gene>
    <name evidence="2" type="ORF">S01H1_47518</name>
</gene>
<evidence type="ECO:0000313" key="2">
    <source>
        <dbReference type="EMBL" id="GAG22152.1"/>
    </source>
</evidence>
<keyword evidence="1" id="KW-1133">Transmembrane helix</keyword>
<reference evidence="2" key="1">
    <citation type="journal article" date="2014" name="Front. Microbiol.">
        <title>High frequency of phylogenetically diverse reductive dehalogenase-homologous genes in deep subseafloor sedimentary metagenomes.</title>
        <authorList>
            <person name="Kawai M."/>
            <person name="Futagami T."/>
            <person name="Toyoda A."/>
            <person name="Takaki Y."/>
            <person name="Nishi S."/>
            <person name="Hori S."/>
            <person name="Arai W."/>
            <person name="Tsubouchi T."/>
            <person name="Morono Y."/>
            <person name="Uchiyama I."/>
            <person name="Ito T."/>
            <person name="Fujiyama A."/>
            <person name="Inagaki F."/>
            <person name="Takami H."/>
        </authorList>
    </citation>
    <scope>NUCLEOTIDE SEQUENCE</scope>
    <source>
        <strain evidence="2">Expedition CK06-06</strain>
    </source>
</reference>
<evidence type="ECO:0000256" key="1">
    <source>
        <dbReference type="SAM" id="Phobius"/>
    </source>
</evidence>
<dbReference type="AlphaFoldDB" id="X0WG35"/>
<name>X0WG35_9ZZZZ</name>
<feature type="transmembrane region" description="Helical" evidence="1">
    <location>
        <begin position="50"/>
        <end position="67"/>
    </location>
</feature>